<dbReference type="RefSeq" id="WP_148765633.1">
    <property type="nucleotide sequence ID" value="NZ_VSRQ01000007.1"/>
</dbReference>
<reference evidence="1 2" key="1">
    <citation type="submission" date="2019-08" db="EMBL/GenBank/DDBJ databases">
        <title>Actinomadura sp. nov. CYP1-5 isolated from mountain soil.</title>
        <authorList>
            <person name="Songsumanus A."/>
            <person name="Kuncharoen N."/>
            <person name="Kudo T."/>
            <person name="Yuki M."/>
            <person name="Igarashi Y."/>
            <person name="Tanasupawat S."/>
        </authorList>
    </citation>
    <scope>NUCLEOTIDE SEQUENCE [LARGE SCALE GENOMIC DNA]</scope>
    <source>
        <strain evidence="1 2">CYP1-5</strain>
    </source>
</reference>
<sequence>MSDNTSIEWADTTWGPVLGCDRVSPGCDHCYAITQAHIRAANPHPRVAEAFAGLTERTEQGTDWTGRINLLPERLAQPLRWRKPRKVFVNSLADLFHDGVSENFIARVFAVMAATPQHTYQILTKRHGRMRSLLNSPDFVESFQDAVDALVGDERDFIPQWPLPNLWLGVSVEDQKRANLRIPALLDTPAAVRWISAEPLLGPVDLTRIGRPNKQQPELVWDVLNQRYGVPGRWQVPMKAEARLDWVVVGGESGPGARPMHPDWARDLRDQCTAAGVSFFFKQWGAWGLGAGHPEGEEGPGDTFINPDGETGHVWFNEDLGYPTNYAGPWGEGSQIVFRLGKKRAGRELDGRTWTEFPDTRTAVA</sequence>
<gene>
    <name evidence="1" type="ORF">FXF68_31505</name>
</gene>
<evidence type="ECO:0000313" key="2">
    <source>
        <dbReference type="Proteomes" id="UP000323505"/>
    </source>
</evidence>
<comment type="caution">
    <text evidence="1">The sequence shown here is derived from an EMBL/GenBank/DDBJ whole genome shotgun (WGS) entry which is preliminary data.</text>
</comment>
<dbReference type="Pfam" id="PF07505">
    <property type="entry name" value="DUF5131"/>
    <property type="match status" value="1"/>
</dbReference>
<dbReference type="AlphaFoldDB" id="A0A5D3FD14"/>
<dbReference type="Proteomes" id="UP000323505">
    <property type="component" value="Unassembled WGS sequence"/>
</dbReference>
<protein>
    <submittedName>
        <fullName evidence="1">Phage Gp37/Gp68 family protein</fullName>
    </submittedName>
</protein>
<proteinExistence type="predicted"/>
<dbReference type="InterPro" id="IPR011101">
    <property type="entry name" value="DUF5131"/>
</dbReference>
<accession>A0A5D3FD14</accession>
<evidence type="ECO:0000313" key="1">
    <source>
        <dbReference type="EMBL" id="TYK45205.1"/>
    </source>
</evidence>
<name>A0A5D3FD14_9ACTN</name>
<dbReference type="EMBL" id="VSRQ01000007">
    <property type="protein sequence ID" value="TYK45205.1"/>
    <property type="molecule type" value="Genomic_DNA"/>
</dbReference>
<organism evidence="1 2">
    <name type="scientific">Actinomadura decatromicini</name>
    <dbReference type="NCBI Taxonomy" id="2604572"/>
    <lineage>
        <taxon>Bacteria</taxon>
        <taxon>Bacillati</taxon>
        <taxon>Actinomycetota</taxon>
        <taxon>Actinomycetes</taxon>
        <taxon>Streptosporangiales</taxon>
        <taxon>Thermomonosporaceae</taxon>
        <taxon>Actinomadura</taxon>
    </lineage>
</organism>
<keyword evidence="2" id="KW-1185">Reference proteome</keyword>